<evidence type="ECO:0000313" key="1">
    <source>
        <dbReference type="EMBL" id="JAH73170.1"/>
    </source>
</evidence>
<accession>A0A0E9V6S4</accession>
<protein>
    <submittedName>
        <fullName evidence="1">Uncharacterized protein</fullName>
    </submittedName>
</protein>
<organism evidence="1">
    <name type="scientific">Anguilla anguilla</name>
    <name type="common">European freshwater eel</name>
    <name type="synonym">Muraena anguilla</name>
    <dbReference type="NCBI Taxonomy" id="7936"/>
    <lineage>
        <taxon>Eukaryota</taxon>
        <taxon>Metazoa</taxon>
        <taxon>Chordata</taxon>
        <taxon>Craniata</taxon>
        <taxon>Vertebrata</taxon>
        <taxon>Euteleostomi</taxon>
        <taxon>Actinopterygii</taxon>
        <taxon>Neopterygii</taxon>
        <taxon>Teleostei</taxon>
        <taxon>Anguilliformes</taxon>
        <taxon>Anguillidae</taxon>
        <taxon>Anguilla</taxon>
    </lineage>
</organism>
<name>A0A0E9V6S4_ANGAN</name>
<proteinExistence type="predicted"/>
<reference evidence="1" key="2">
    <citation type="journal article" date="2015" name="Fish Shellfish Immunol.">
        <title>Early steps in the European eel (Anguilla anguilla)-Vibrio vulnificus interaction in the gills: Role of the RtxA13 toxin.</title>
        <authorList>
            <person name="Callol A."/>
            <person name="Pajuelo D."/>
            <person name="Ebbesson L."/>
            <person name="Teles M."/>
            <person name="MacKenzie S."/>
            <person name="Amaro C."/>
        </authorList>
    </citation>
    <scope>NUCLEOTIDE SEQUENCE</scope>
</reference>
<reference evidence="1" key="1">
    <citation type="submission" date="2014-11" db="EMBL/GenBank/DDBJ databases">
        <authorList>
            <person name="Amaro Gonzalez C."/>
        </authorList>
    </citation>
    <scope>NUCLEOTIDE SEQUENCE</scope>
</reference>
<dbReference type="EMBL" id="GBXM01035407">
    <property type="protein sequence ID" value="JAH73170.1"/>
    <property type="molecule type" value="Transcribed_RNA"/>
</dbReference>
<sequence>MCKSEWTNH</sequence>